<dbReference type="PANTHER" id="PTHR45766:SF6">
    <property type="entry name" value="SWI_SNF-RELATED MATRIX-ASSOCIATED ACTIN-DEPENDENT REGULATOR OF CHROMATIN SUBFAMILY A-LIKE PROTEIN 1"/>
    <property type="match status" value="1"/>
</dbReference>
<dbReference type="Pfam" id="PF00176">
    <property type="entry name" value="SNF2-rel_dom"/>
    <property type="match status" value="1"/>
</dbReference>
<evidence type="ECO:0000259" key="2">
    <source>
        <dbReference type="PROSITE" id="PS51192"/>
    </source>
</evidence>
<dbReference type="GO" id="GO:0031297">
    <property type="term" value="P:replication fork processing"/>
    <property type="evidence" value="ECO:0007669"/>
    <property type="project" value="TreeGrafter"/>
</dbReference>
<dbReference type="InterPro" id="IPR027417">
    <property type="entry name" value="P-loop_NTPase"/>
</dbReference>
<feature type="domain" description="Helicase C-terminal" evidence="3">
    <location>
        <begin position="470"/>
        <end position="654"/>
    </location>
</feature>
<dbReference type="PROSITE" id="PS51192">
    <property type="entry name" value="HELICASE_ATP_BIND_1"/>
    <property type="match status" value="1"/>
</dbReference>
<dbReference type="PROSITE" id="PS51194">
    <property type="entry name" value="HELICASE_CTER"/>
    <property type="match status" value="1"/>
</dbReference>
<feature type="domain" description="Helicase ATP-binding" evidence="2">
    <location>
        <begin position="71"/>
        <end position="240"/>
    </location>
</feature>
<dbReference type="InterPro" id="IPR001650">
    <property type="entry name" value="Helicase_C-like"/>
</dbReference>
<reference evidence="4" key="1">
    <citation type="submission" date="2018-10" db="EMBL/GenBank/DDBJ databases">
        <title>Hidden diversity of soil giant viruses.</title>
        <authorList>
            <person name="Schulz F."/>
            <person name="Alteio L."/>
            <person name="Goudeau D."/>
            <person name="Ryan E.M."/>
            <person name="Malmstrom R.R."/>
            <person name="Blanchard J."/>
            <person name="Woyke T."/>
        </authorList>
    </citation>
    <scope>NUCLEOTIDE SEQUENCE</scope>
    <source>
        <strain evidence="4">DSV1</strain>
    </source>
</reference>
<keyword evidence="4" id="KW-0347">Helicase</keyword>
<dbReference type="InterPro" id="IPR014001">
    <property type="entry name" value="Helicase_ATP-bd"/>
</dbReference>
<dbReference type="SUPFAM" id="SSF52540">
    <property type="entry name" value="P-loop containing nucleoside triphosphate hydrolases"/>
    <property type="match status" value="2"/>
</dbReference>
<keyword evidence="1" id="KW-0378">Hydrolase</keyword>
<dbReference type="GO" id="GO:0016787">
    <property type="term" value="F:hydrolase activity"/>
    <property type="evidence" value="ECO:0007669"/>
    <property type="project" value="UniProtKB-KW"/>
</dbReference>
<evidence type="ECO:0000259" key="3">
    <source>
        <dbReference type="PROSITE" id="PS51194"/>
    </source>
</evidence>
<dbReference type="Pfam" id="PF00271">
    <property type="entry name" value="Helicase_C"/>
    <property type="match status" value="1"/>
</dbReference>
<dbReference type="EMBL" id="MK072046">
    <property type="protein sequence ID" value="AYV77529.1"/>
    <property type="molecule type" value="Genomic_DNA"/>
</dbReference>
<dbReference type="SMART" id="SM00490">
    <property type="entry name" value="HELICc"/>
    <property type="match status" value="1"/>
</dbReference>
<dbReference type="GO" id="GO:0004386">
    <property type="term" value="F:helicase activity"/>
    <property type="evidence" value="ECO:0007669"/>
    <property type="project" value="UniProtKB-KW"/>
</dbReference>
<gene>
    <name evidence="4" type="ORF">Dasosvirus5_8</name>
</gene>
<dbReference type="InterPro" id="IPR000330">
    <property type="entry name" value="SNF2_N"/>
</dbReference>
<evidence type="ECO:0000256" key="1">
    <source>
        <dbReference type="ARBA" id="ARBA00022801"/>
    </source>
</evidence>
<proteinExistence type="predicted"/>
<keyword evidence="4" id="KW-0547">Nucleotide-binding</keyword>
<accession>A0A3G4ZVQ7</accession>
<evidence type="ECO:0000313" key="4">
    <source>
        <dbReference type="EMBL" id="AYV77529.1"/>
    </source>
</evidence>
<name>A0A3G4ZVQ7_9VIRU</name>
<dbReference type="PANTHER" id="PTHR45766">
    <property type="entry name" value="DNA ANNEALING HELICASE AND ENDONUCLEASE ZRANB3 FAMILY MEMBER"/>
    <property type="match status" value="1"/>
</dbReference>
<protein>
    <submittedName>
        <fullName evidence="4">DEAD/SNF2-like helicase</fullName>
    </submittedName>
</protein>
<keyword evidence="4" id="KW-0067">ATP-binding</keyword>
<dbReference type="GO" id="GO:0006281">
    <property type="term" value="P:DNA repair"/>
    <property type="evidence" value="ECO:0007669"/>
    <property type="project" value="TreeGrafter"/>
</dbReference>
<dbReference type="Gene3D" id="3.40.50.300">
    <property type="entry name" value="P-loop containing nucleotide triphosphate hydrolases"/>
    <property type="match status" value="2"/>
</dbReference>
<organism evidence="4">
    <name type="scientific">Dasosvirus sp</name>
    <dbReference type="NCBI Taxonomy" id="2487764"/>
    <lineage>
        <taxon>Viruses</taxon>
        <taxon>Varidnaviria</taxon>
        <taxon>Bamfordvirae</taxon>
        <taxon>Nucleocytoviricota</taxon>
        <taxon>Megaviricetes</taxon>
        <taxon>Imitervirales</taxon>
        <taxon>Mimiviridae</taxon>
        <taxon>Klosneuvirinae</taxon>
    </lineage>
</organism>
<dbReference type="GO" id="GO:0005524">
    <property type="term" value="F:ATP binding"/>
    <property type="evidence" value="ECO:0007669"/>
    <property type="project" value="InterPro"/>
</dbReference>
<sequence length="799" mass="93579">MSSTRNNNMYKSRKNEYINLKINGRLFPTWILANFSQYRLPEIFMDGSDPCNVKKTSTELKKYQEFLGKYLDYNSPYRDILIYHGLGSGKTRTAINIYNVLYNYSPDWNVFILLKATLRESTWMRELEQWLQVEEKEFRNANIEFISYDAPNADKVFLEKVKNSDASKKSMYIIDEVHNFINNVYTNLISKQGRRALTIYEHIIQDKKDNEGVRVILISGSPAINIPYELGLLFNLLRPGIFPKSESQFNQLYVSTTAYPVINPANKNNFQRRILGLVSYYVGATPEFYAKKTIEYIDVPMSEYQTDIYEYYERIEEKITRRLRSSSSGNYRSYTKQASNFVFPMIEQGISGETRPRPRDFKINESDIELVTKGRKQSKEEKEKESYYKVDEYLKRTEEFVNAFDKFLNDKLSQDIEEKHTLAQDIENFFKMSNKKFTIDQYIEFVNDPKIKKSNLLKALHDSSAKMMFMILNILNSAGPVLVYSNYVVMEGLQIFKIYLKYFGFSPFSDRDHDKSTDGFRYTEYHGGIDPTERRKVIELFNRIENKLGQLCKIVMISPAGAEGISFNNIRQVHIMEPYWHEVRITQMIGRAIRNCSHKNLPMSDREVTVFRYKSVRPPDRDPNKWTTDQYIEDVARSKEGLISSFLDPMKEASVDCALYRAHNSLVSSYRCFQFEEKSLFDDMIGPAYKDNIYDDLKLNNGLNSQNSMVSRIKVVKIKAVKQLKSDQENDTDKYSEPEHYWYNQESRVVYDLDLQYPVGKVGLDEFDLPLKLTQDTFIITHIIPIPIISKNISKSDQI</sequence>